<dbReference type="EMBL" id="JBHLTP010000012">
    <property type="protein sequence ID" value="MFC0524854.1"/>
    <property type="molecule type" value="Genomic_DNA"/>
</dbReference>
<comment type="caution">
    <text evidence="7">The sequence shown here is derived from an EMBL/GenBank/DDBJ whole genome shotgun (WGS) entry which is preliminary data.</text>
</comment>
<keyword evidence="4" id="KW-0274">FAD</keyword>
<reference evidence="7 8" key="1">
    <citation type="submission" date="2024-09" db="EMBL/GenBank/DDBJ databases">
        <authorList>
            <person name="Sun Q."/>
            <person name="Mori K."/>
        </authorList>
    </citation>
    <scope>NUCLEOTIDE SEQUENCE [LARGE SCALE GENOMIC DNA]</scope>
    <source>
        <strain evidence="7 8">NCAIM B.02529</strain>
    </source>
</reference>
<keyword evidence="5" id="KW-0560">Oxidoreductase</keyword>
<dbReference type="InterPro" id="IPR051169">
    <property type="entry name" value="NADH-Q_oxidoreductase"/>
</dbReference>
<evidence type="ECO:0000256" key="5">
    <source>
        <dbReference type="ARBA" id="ARBA00023002"/>
    </source>
</evidence>
<dbReference type="RefSeq" id="WP_377349340.1">
    <property type="nucleotide sequence ID" value="NZ_JBHLTP010000012.1"/>
</dbReference>
<accession>A0ABV6LRA3</accession>
<dbReference type="InterPro" id="IPR023753">
    <property type="entry name" value="FAD/NAD-binding_dom"/>
</dbReference>
<evidence type="ECO:0000313" key="7">
    <source>
        <dbReference type="EMBL" id="MFC0524854.1"/>
    </source>
</evidence>
<feature type="domain" description="FAD/NAD(P)-binding" evidence="6">
    <location>
        <begin position="7"/>
        <end position="284"/>
    </location>
</feature>
<dbReference type="Gene3D" id="3.50.50.100">
    <property type="match status" value="1"/>
</dbReference>
<evidence type="ECO:0000256" key="4">
    <source>
        <dbReference type="ARBA" id="ARBA00022827"/>
    </source>
</evidence>
<evidence type="ECO:0000313" key="8">
    <source>
        <dbReference type="Proteomes" id="UP001589836"/>
    </source>
</evidence>
<protein>
    <submittedName>
        <fullName evidence="7">FAD-dependent oxidoreductase</fullName>
    </submittedName>
</protein>
<evidence type="ECO:0000256" key="1">
    <source>
        <dbReference type="ARBA" id="ARBA00001974"/>
    </source>
</evidence>
<dbReference type="InterPro" id="IPR036188">
    <property type="entry name" value="FAD/NAD-bd_sf"/>
</dbReference>
<dbReference type="SUPFAM" id="SSF51905">
    <property type="entry name" value="FAD/NAD(P)-binding domain"/>
    <property type="match status" value="2"/>
</dbReference>
<dbReference type="PANTHER" id="PTHR42913:SF9">
    <property type="entry name" value="SLR1591 PROTEIN"/>
    <property type="match status" value="1"/>
</dbReference>
<gene>
    <name evidence="7" type="ORF">ACFFGV_14845</name>
</gene>
<keyword evidence="3" id="KW-0285">Flavoprotein</keyword>
<sequence>MKQLLLAGAGHANLHIIKEWKQNPIPDTALTVVSPSPYQYYSGMFSSFTEGIYNMEDIRIDVKALTEEAGGTFLQEAIMSVDGSQKIVLTDQGKVFGYDAVSFDIGSLTAHTELPGVKEHAKRIKPNYHFPEMIEEMRNSTNPVIVGGGIAGTEMALSLQAYRRRHGQKGWVSLITSSDRLLAQQSNRVSNKIEEITEEAGINLYVDQQVKSIDKQAIWTNRNEAIPYDDVLWLTGPKAPDLFRVSNLPIDKDGYLQVESTLQVKDYPSIFGAGDCITLSNAPNLPKNGVFAIREAPILWENIRGFLTTGDGRHYKPQQRYLSIMSIGNYTGFLMYGDIVLKGKWAWKWKHHIDTTFIQSYQF</sequence>
<dbReference type="Proteomes" id="UP001589836">
    <property type="component" value="Unassembled WGS sequence"/>
</dbReference>
<evidence type="ECO:0000259" key="6">
    <source>
        <dbReference type="Pfam" id="PF07992"/>
    </source>
</evidence>
<keyword evidence="8" id="KW-1185">Reference proteome</keyword>
<evidence type="ECO:0000256" key="2">
    <source>
        <dbReference type="ARBA" id="ARBA00005272"/>
    </source>
</evidence>
<organism evidence="7 8">
    <name type="scientific">Pontibacillus salicampi</name>
    <dbReference type="NCBI Taxonomy" id="1449801"/>
    <lineage>
        <taxon>Bacteria</taxon>
        <taxon>Bacillati</taxon>
        <taxon>Bacillota</taxon>
        <taxon>Bacilli</taxon>
        <taxon>Bacillales</taxon>
        <taxon>Bacillaceae</taxon>
        <taxon>Pontibacillus</taxon>
    </lineage>
</organism>
<dbReference type="Pfam" id="PF07992">
    <property type="entry name" value="Pyr_redox_2"/>
    <property type="match status" value="1"/>
</dbReference>
<comment type="cofactor">
    <cofactor evidence="1">
        <name>FAD</name>
        <dbReference type="ChEBI" id="CHEBI:57692"/>
    </cofactor>
</comment>
<comment type="similarity">
    <text evidence="2">Belongs to the NADH dehydrogenase family.</text>
</comment>
<evidence type="ECO:0000256" key="3">
    <source>
        <dbReference type="ARBA" id="ARBA00022630"/>
    </source>
</evidence>
<proteinExistence type="inferred from homology"/>
<name>A0ABV6LRA3_9BACI</name>
<dbReference type="PANTHER" id="PTHR42913">
    <property type="entry name" value="APOPTOSIS-INDUCING FACTOR 1"/>
    <property type="match status" value="1"/>
</dbReference>